<accession>A0ABV1GCH6</accession>
<dbReference type="RefSeq" id="WP_349214548.1">
    <property type="nucleotide sequence ID" value="NZ_JBBMFA010000043.1"/>
</dbReference>
<dbReference type="PANTHER" id="PTHR37810">
    <property type="entry name" value="IMMUNITY PROTEIN SDPI"/>
    <property type="match status" value="1"/>
</dbReference>
<dbReference type="InterPro" id="IPR025962">
    <property type="entry name" value="SdpI/YhfL"/>
</dbReference>
<comment type="caution">
    <text evidence="3">The sequence shown here is derived from an EMBL/GenBank/DDBJ whole genome shotgun (WGS) entry which is preliminary data.</text>
</comment>
<feature type="transmembrane region" description="Helical" evidence="1">
    <location>
        <begin position="117"/>
        <end position="137"/>
    </location>
</feature>
<keyword evidence="1" id="KW-0812">Transmembrane</keyword>
<keyword evidence="4" id="KW-1185">Reference proteome</keyword>
<dbReference type="Pfam" id="PF13630">
    <property type="entry name" value="SdpI"/>
    <property type="match status" value="1"/>
</dbReference>
<evidence type="ECO:0000256" key="1">
    <source>
        <dbReference type="SAM" id="Phobius"/>
    </source>
</evidence>
<evidence type="ECO:0000259" key="2">
    <source>
        <dbReference type="Pfam" id="PF07853"/>
    </source>
</evidence>
<keyword evidence="1" id="KW-0472">Membrane</keyword>
<dbReference type="InterPro" id="IPR012867">
    <property type="entry name" value="DUF1648"/>
</dbReference>
<feature type="transmembrane region" description="Helical" evidence="1">
    <location>
        <begin position="192"/>
        <end position="213"/>
    </location>
</feature>
<evidence type="ECO:0000313" key="3">
    <source>
        <dbReference type="EMBL" id="MEQ2519223.1"/>
    </source>
</evidence>
<keyword evidence="1" id="KW-1133">Transmembrane helix</keyword>
<dbReference type="EMBL" id="JBBMFA010000043">
    <property type="protein sequence ID" value="MEQ2519223.1"/>
    <property type="molecule type" value="Genomic_DNA"/>
</dbReference>
<dbReference type="Proteomes" id="UP001477672">
    <property type="component" value="Unassembled WGS sequence"/>
</dbReference>
<feature type="transmembrane region" description="Helical" evidence="1">
    <location>
        <begin position="49"/>
        <end position="70"/>
    </location>
</feature>
<organism evidence="3 4">
    <name type="scientific">Ruthenibacterium intestinale</name>
    <dbReference type="NCBI Taxonomy" id="3133163"/>
    <lineage>
        <taxon>Bacteria</taxon>
        <taxon>Bacillati</taxon>
        <taxon>Bacillota</taxon>
        <taxon>Clostridia</taxon>
        <taxon>Eubacteriales</taxon>
        <taxon>Oscillospiraceae</taxon>
        <taxon>Ruthenibacterium</taxon>
    </lineage>
</organism>
<feature type="domain" description="DUF1648" evidence="2">
    <location>
        <begin position="14"/>
        <end position="55"/>
    </location>
</feature>
<dbReference type="InterPro" id="IPR026272">
    <property type="entry name" value="SdpI"/>
</dbReference>
<feature type="transmembrane region" description="Helical" evidence="1">
    <location>
        <begin position="91"/>
        <end position="111"/>
    </location>
</feature>
<dbReference type="Pfam" id="PF07853">
    <property type="entry name" value="DUF1648"/>
    <property type="match status" value="1"/>
</dbReference>
<dbReference type="PANTHER" id="PTHR37810:SF5">
    <property type="entry name" value="IMMUNITY PROTEIN SDPI"/>
    <property type="match status" value="1"/>
</dbReference>
<name>A0ABV1GCH6_9FIRM</name>
<gene>
    <name evidence="3" type="ORF">WMO24_02040</name>
</gene>
<protein>
    <submittedName>
        <fullName evidence="3">SdpI family protein</fullName>
    </submittedName>
</protein>
<feature type="transmembrane region" description="Helical" evidence="1">
    <location>
        <begin position="167"/>
        <end position="186"/>
    </location>
</feature>
<sequence>MKKISKAEILIWALALLPLAGCLVAGPFLPREIPMHWNASGQVDRYGGYGELLLLAASGFGIALLLKFVPRLDPKRANYQKFSAGYTAIRLCLGLFYTFMVGLTLATALIPEAQNTLGVDRLCIGAMGIVFCVIGNFMPKFKHNYFCGVRVPWTLASEDNWRRTHRFAGPVWFCCGLGIFVCAFLFQGTVLSVITFLWMLPLAAPIVYSYWIFRRAQRGEDSPHEK</sequence>
<dbReference type="PIRSF" id="PIRSF038959">
    <property type="entry name" value="SdpI"/>
    <property type="match status" value="1"/>
</dbReference>
<reference evidence="3 4" key="1">
    <citation type="submission" date="2024-03" db="EMBL/GenBank/DDBJ databases">
        <title>Human intestinal bacterial collection.</title>
        <authorList>
            <person name="Pauvert C."/>
            <person name="Hitch T.C.A."/>
            <person name="Clavel T."/>
        </authorList>
    </citation>
    <scope>NUCLEOTIDE SEQUENCE [LARGE SCALE GENOMIC DNA]</scope>
    <source>
        <strain evidence="3 4">CLA-JM-H11</strain>
    </source>
</reference>
<evidence type="ECO:0000313" key="4">
    <source>
        <dbReference type="Proteomes" id="UP001477672"/>
    </source>
</evidence>
<proteinExistence type="predicted"/>